<evidence type="ECO:0000313" key="3">
    <source>
        <dbReference type="EMBL" id="MBB4232432.1"/>
    </source>
</evidence>
<dbReference type="InterPro" id="IPR027787">
    <property type="entry name" value="Alpha/beta-hydrolase_catalytic"/>
</dbReference>
<accession>A0ABR6IWZ5</accession>
<dbReference type="Pfam" id="PF10081">
    <property type="entry name" value="Abhydrolase_9"/>
    <property type="match status" value="1"/>
</dbReference>
<keyword evidence="1" id="KW-0472">Membrane</keyword>
<protein>
    <submittedName>
        <fullName evidence="3">Membrane protein</fullName>
    </submittedName>
</protein>
<evidence type="ECO:0000313" key="4">
    <source>
        <dbReference type="Proteomes" id="UP000551353"/>
    </source>
</evidence>
<proteinExistence type="predicted"/>
<gene>
    <name evidence="3" type="ORF">GGD56_006328</name>
</gene>
<dbReference type="EMBL" id="JACIFX010000012">
    <property type="protein sequence ID" value="MBB4232432.1"/>
    <property type="molecule type" value="Genomic_DNA"/>
</dbReference>
<feature type="domain" description="Alpha/beta-hydrolase catalytic" evidence="2">
    <location>
        <begin position="45"/>
        <end position="106"/>
    </location>
</feature>
<name>A0ABR6IWZ5_9HYPH</name>
<evidence type="ECO:0000256" key="1">
    <source>
        <dbReference type="SAM" id="Phobius"/>
    </source>
</evidence>
<feature type="transmembrane region" description="Helical" evidence="1">
    <location>
        <begin position="16"/>
        <end position="36"/>
    </location>
</feature>
<feature type="transmembrane region" description="Helical" evidence="1">
    <location>
        <begin position="42"/>
        <end position="64"/>
    </location>
</feature>
<keyword evidence="1" id="KW-0812">Transmembrane</keyword>
<organism evidence="3 4">
    <name type="scientific">Rhizobium mongolense</name>
    <dbReference type="NCBI Taxonomy" id="57676"/>
    <lineage>
        <taxon>Bacteria</taxon>
        <taxon>Pseudomonadati</taxon>
        <taxon>Pseudomonadota</taxon>
        <taxon>Alphaproteobacteria</taxon>
        <taxon>Hyphomicrobiales</taxon>
        <taxon>Rhizobiaceae</taxon>
        <taxon>Rhizobium/Agrobacterium group</taxon>
        <taxon>Rhizobium</taxon>
    </lineage>
</organism>
<keyword evidence="1" id="KW-1133">Transmembrane helix</keyword>
<comment type="caution">
    <text evidence="3">The sequence shown here is derived from an EMBL/GenBank/DDBJ whole genome shotgun (WGS) entry which is preliminary data.</text>
</comment>
<keyword evidence="4" id="KW-1185">Reference proteome</keyword>
<sequence>MCGGVCRRKLWHWRDFSQFIGLVVGIVFFAASLTPSLMPRTYVVQGVVSVVCWFPLVTMTQLLLDMATATTSPIGYGHVYAPEHYIDAWIAVTDPQGLSPNDVTRLKIFFENKFRSGAGPAAHG</sequence>
<evidence type="ECO:0000259" key="2">
    <source>
        <dbReference type="Pfam" id="PF10081"/>
    </source>
</evidence>
<reference evidence="3 4" key="1">
    <citation type="submission" date="2020-08" db="EMBL/GenBank/DDBJ databases">
        <title>Genomic Encyclopedia of Type Strains, Phase IV (KMG-V): Genome sequencing to study the core and pangenomes of soil and plant-associated prokaryotes.</title>
        <authorList>
            <person name="Whitman W."/>
        </authorList>
    </citation>
    <scope>NUCLEOTIDE SEQUENCE [LARGE SCALE GENOMIC DNA]</scope>
    <source>
        <strain evidence="3 4">SEMIA 4087</strain>
    </source>
</reference>
<dbReference type="Proteomes" id="UP000551353">
    <property type="component" value="Unassembled WGS sequence"/>
</dbReference>